<accession>E6PC17</accession>
<gene>
    <name evidence="1" type="ORF">CARN1_1887</name>
</gene>
<proteinExistence type="predicted"/>
<dbReference type="EMBL" id="CABL01000001">
    <property type="protein sequence ID" value="CBH74000.1"/>
    <property type="molecule type" value="Genomic_DNA"/>
</dbReference>
<protein>
    <submittedName>
        <fullName evidence="1">Uncharacterized protein</fullName>
    </submittedName>
</protein>
<reference evidence="1" key="1">
    <citation type="submission" date="2009-10" db="EMBL/GenBank/DDBJ databases">
        <title>Diversity of trophic interactions inside an arsenic-rich microbial ecosystem.</title>
        <authorList>
            <person name="Bertin P.N."/>
            <person name="Heinrich-Salmeron A."/>
            <person name="Pelletier E."/>
            <person name="Goulhen-Chollet F."/>
            <person name="Arsene-Ploetze F."/>
            <person name="Gallien S."/>
            <person name="Calteau A."/>
            <person name="Vallenet D."/>
            <person name="Casiot C."/>
            <person name="Chane-Woon-Ming B."/>
            <person name="Giloteaux L."/>
            <person name="Barakat M."/>
            <person name="Bonnefoy V."/>
            <person name="Bruneel O."/>
            <person name="Chandler M."/>
            <person name="Cleiss J."/>
            <person name="Duran R."/>
            <person name="Elbaz-Poulichet F."/>
            <person name="Fonknechten N."/>
            <person name="Lauga B."/>
            <person name="Mornico D."/>
            <person name="Ortet P."/>
            <person name="Schaeffer C."/>
            <person name="Siguier P."/>
            <person name="Alexander Thil Smith A."/>
            <person name="Van Dorsselaer A."/>
            <person name="Weissenbach J."/>
            <person name="Medigue C."/>
            <person name="Le Paslier D."/>
        </authorList>
    </citation>
    <scope>NUCLEOTIDE SEQUENCE</scope>
</reference>
<organism evidence="1">
    <name type="scientific">mine drainage metagenome</name>
    <dbReference type="NCBI Taxonomy" id="410659"/>
    <lineage>
        <taxon>unclassified sequences</taxon>
        <taxon>metagenomes</taxon>
        <taxon>ecological metagenomes</taxon>
    </lineage>
</organism>
<comment type="caution">
    <text evidence="1">The sequence shown here is derived from an EMBL/GenBank/DDBJ whole genome shotgun (WGS) entry which is preliminary data.</text>
</comment>
<name>E6PC17_9ZZZZ</name>
<dbReference type="AlphaFoldDB" id="E6PC17"/>
<sequence>MIGADLALALLVNRTAAAYSARPPAYITYRERTSVTVPSLGRSQEIDRSVAVRNADNYAIMHDLPNGATRIGEAFPIIPYFDPFSSFSFSYYANLKAISITLKRGTPIVFPIPAPDPNADLVLPYISFLDPAYAPDSTNDALHLLIAPTPLDTGMYPSEVRVDPRTGLPQHIVLSDSRSDMRIGLTYRSIDGYWVVVRGVFSATEHALGFSFSVRAVTRYDKFTFPSTAPDPALMGTPRPIATP</sequence>
<evidence type="ECO:0000313" key="1">
    <source>
        <dbReference type="EMBL" id="CBH74000.1"/>
    </source>
</evidence>